<gene>
    <name evidence="5" type="ORF">SNE40_005146</name>
</gene>
<proteinExistence type="predicted"/>
<dbReference type="Proteomes" id="UP001347796">
    <property type="component" value="Unassembled WGS sequence"/>
</dbReference>
<evidence type="ECO:0000313" key="6">
    <source>
        <dbReference type="Proteomes" id="UP001347796"/>
    </source>
</evidence>
<comment type="subcellular location">
    <subcellularLocation>
        <location evidence="1">Nucleus</location>
    </subcellularLocation>
</comment>
<keyword evidence="2" id="KW-0539">Nucleus</keyword>
<feature type="compositionally biased region" description="Polar residues" evidence="3">
    <location>
        <begin position="25"/>
        <end position="38"/>
    </location>
</feature>
<evidence type="ECO:0000259" key="4">
    <source>
        <dbReference type="Pfam" id="PF00808"/>
    </source>
</evidence>
<evidence type="ECO:0000256" key="2">
    <source>
        <dbReference type="ARBA" id="ARBA00023242"/>
    </source>
</evidence>
<evidence type="ECO:0000256" key="1">
    <source>
        <dbReference type="ARBA" id="ARBA00004123"/>
    </source>
</evidence>
<dbReference type="EMBL" id="JAZGQO010000003">
    <property type="protein sequence ID" value="KAK6189106.1"/>
    <property type="molecule type" value="Genomic_DNA"/>
</dbReference>
<dbReference type="Pfam" id="PF00808">
    <property type="entry name" value="CBFD_NFYB_HMF"/>
    <property type="match status" value="1"/>
</dbReference>
<sequence length="121" mass="13526">MAGNEDVEEIVNNDNNNEEKVVEESQVQGSDVQEQSSGDRLIRLPITRIKHIIKTDPDVNLASSEAVVALTKAAELFIQMVAKDAVEKTLNNKRKTLQRKDLDIVLETRDSYTFLEGALDT</sequence>
<protein>
    <recommendedName>
        <fullName evidence="4">Transcription factor CBF/NF-Y/archaeal histone domain-containing protein</fullName>
    </recommendedName>
</protein>
<dbReference type="GO" id="GO:0006261">
    <property type="term" value="P:DNA-templated DNA replication"/>
    <property type="evidence" value="ECO:0007669"/>
    <property type="project" value="TreeGrafter"/>
</dbReference>
<dbReference type="AlphaFoldDB" id="A0AAN8KDR7"/>
<dbReference type="SUPFAM" id="SSF47113">
    <property type="entry name" value="Histone-fold"/>
    <property type="match status" value="1"/>
</dbReference>
<dbReference type="GO" id="GO:0008622">
    <property type="term" value="C:epsilon DNA polymerase complex"/>
    <property type="evidence" value="ECO:0007669"/>
    <property type="project" value="TreeGrafter"/>
</dbReference>
<feature type="compositionally biased region" description="Acidic residues" evidence="3">
    <location>
        <begin position="1"/>
        <end position="11"/>
    </location>
</feature>
<dbReference type="PANTHER" id="PTHR10252">
    <property type="entry name" value="HISTONE-LIKE TRANSCRIPTION FACTOR CCAAT-RELATED"/>
    <property type="match status" value="1"/>
</dbReference>
<dbReference type="InterPro" id="IPR003958">
    <property type="entry name" value="CBFA_NFYB_domain"/>
</dbReference>
<keyword evidence="6" id="KW-1185">Reference proteome</keyword>
<dbReference type="InterPro" id="IPR050568">
    <property type="entry name" value="Transcr_DNA_Rep_Reg"/>
</dbReference>
<dbReference type="GO" id="GO:0046982">
    <property type="term" value="F:protein heterodimerization activity"/>
    <property type="evidence" value="ECO:0007669"/>
    <property type="project" value="InterPro"/>
</dbReference>
<dbReference type="InterPro" id="IPR009072">
    <property type="entry name" value="Histone-fold"/>
</dbReference>
<accession>A0AAN8KDR7</accession>
<reference evidence="5 6" key="1">
    <citation type="submission" date="2024-01" db="EMBL/GenBank/DDBJ databases">
        <title>The genome of the rayed Mediterranean limpet Patella caerulea (Linnaeus, 1758).</title>
        <authorList>
            <person name="Anh-Thu Weber A."/>
            <person name="Halstead-Nussloch G."/>
        </authorList>
    </citation>
    <scope>NUCLEOTIDE SEQUENCE [LARGE SCALE GENOMIC DNA]</scope>
    <source>
        <strain evidence="5">AATW-2023a</strain>
        <tissue evidence="5">Whole specimen</tissue>
    </source>
</reference>
<evidence type="ECO:0000256" key="3">
    <source>
        <dbReference type="SAM" id="MobiDB-lite"/>
    </source>
</evidence>
<evidence type="ECO:0000313" key="5">
    <source>
        <dbReference type="EMBL" id="KAK6189106.1"/>
    </source>
</evidence>
<dbReference type="CDD" id="cd22929">
    <property type="entry name" value="HFD_POLE4-like"/>
    <property type="match status" value="1"/>
</dbReference>
<dbReference type="Gene3D" id="1.10.20.10">
    <property type="entry name" value="Histone, subunit A"/>
    <property type="match status" value="1"/>
</dbReference>
<feature type="region of interest" description="Disordered" evidence="3">
    <location>
        <begin position="1"/>
        <end position="38"/>
    </location>
</feature>
<feature type="domain" description="Transcription factor CBF/NF-Y/archaeal histone" evidence="4">
    <location>
        <begin position="43"/>
        <end position="105"/>
    </location>
</feature>
<dbReference type="PANTHER" id="PTHR10252:SF79">
    <property type="entry name" value="DNA POLYMERASE EPSILON SUBUNIT 4"/>
    <property type="match status" value="1"/>
</dbReference>
<comment type="caution">
    <text evidence="5">The sequence shown here is derived from an EMBL/GenBank/DDBJ whole genome shotgun (WGS) entry which is preliminary data.</text>
</comment>
<organism evidence="5 6">
    <name type="scientific">Patella caerulea</name>
    <name type="common">Rayed Mediterranean limpet</name>
    <dbReference type="NCBI Taxonomy" id="87958"/>
    <lineage>
        <taxon>Eukaryota</taxon>
        <taxon>Metazoa</taxon>
        <taxon>Spiralia</taxon>
        <taxon>Lophotrochozoa</taxon>
        <taxon>Mollusca</taxon>
        <taxon>Gastropoda</taxon>
        <taxon>Patellogastropoda</taxon>
        <taxon>Patelloidea</taxon>
        <taxon>Patellidae</taxon>
        <taxon>Patella</taxon>
    </lineage>
</organism>
<name>A0AAN8KDR7_PATCE</name>